<protein>
    <submittedName>
        <fullName evidence="1">Uncharacterized protein</fullName>
    </submittedName>
</protein>
<evidence type="ECO:0000313" key="1">
    <source>
        <dbReference type="EMBL" id="MCM0621997.1"/>
    </source>
</evidence>
<name>A0A9X2IG49_9ACTN</name>
<keyword evidence="2" id="KW-1185">Reference proteome</keyword>
<dbReference type="AlphaFoldDB" id="A0A9X2IG49"/>
<comment type="caution">
    <text evidence="1">The sequence shown here is derived from an EMBL/GenBank/DDBJ whole genome shotgun (WGS) entry which is preliminary data.</text>
</comment>
<accession>A0A9X2IG49</accession>
<dbReference type="Proteomes" id="UP001139485">
    <property type="component" value="Unassembled WGS sequence"/>
</dbReference>
<proteinExistence type="predicted"/>
<sequence length="49" mass="5073">MALEPSQYRRLDEVSAPALGAPHEDVSAALAHGFDGDRSLLATPATPVA</sequence>
<dbReference type="EMBL" id="JAMOIL010000027">
    <property type="protein sequence ID" value="MCM0621997.1"/>
    <property type="molecule type" value="Genomic_DNA"/>
</dbReference>
<reference evidence="1" key="1">
    <citation type="submission" date="2022-05" db="EMBL/GenBank/DDBJ databases">
        <authorList>
            <person name="Tuo L."/>
        </authorList>
    </citation>
    <scope>NUCLEOTIDE SEQUENCE</scope>
    <source>
        <strain evidence="1">BSK12Z-4</strain>
    </source>
</reference>
<organism evidence="1 2">
    <name type="scientific">Nocardioides bruguierae</name>
    <dbReference type="NCBI Taxonomy" id="2945102"/>
    <lineage>
        <taxon>Bacteria</taxon>
        <taxon>Bacillati</taxon>
        <taxon>Actinomycetota</taxon>
        <taxon>Actinomycetes</taxon>
        <taxon>Propionibacteriales</taxon>
        <taxon>Nocardioidaceae</taxon>
        <taxon>Nocardioides</taxon>
    </lineage>
</organism>
<gene>
    <name evidence="1" type="ORF">M8330_17030</name>
</gene>
<evidence type="ECO:0000313" key="2">
    <source>
        <dbReference type="Proteomes" id="UP001139485"/>
    </source>
</evidence>
<dbReference type="RefSeq" id="WP_250828303.1">
    <property type="nucleotide sequence ID" value="NZ_JAMOIL010000027.1"/>
</dbReference>